<dbReference type="AlphaFoldDB" id="A0A7G9Y9W6"/>
<evidence type="ECO:0000313" key="4">
    <source>
        <dbReference type="EMBL" id="QNO44800.1"/>
    </source>
</evidence>
<evidence type="ECO:0008006" key="5">
    <source>
        <dbReference type="Google" id="ProtNLM"/>
    </source>
</evidence>
<name>A0A7G9Y9W6_9EURY</name>
<feature type="transmembrane region" description="Helical" evidence="1">
    <location>
        <begin position="70"/>
        <end position="88"/>
    </location>
</feature>
<proteinExistence type="predicted"/>
<dbReference type="InterPro" id="IPR007404">
    <property type="entry name" value="YdjM-like"/>
</dbReference>
<keyword evidence="1" id="KW-0812">Transmembrane</keyword>
<keyword evidence="1" id="KW-0472">Membrane</keyword>
<protein>
    <recommendedName>
        <fullName evidence="5">LexA-binding, inner membrane-associated hydrolase</fullName>
    </recommendedName>
</protein>
<gene>
    <name evidence="2" type="ORF">FIDFODCG_00008</name>
    <name evidence="4" type="ORF">HJJCBNBL_00012</name>
    <name evidence="3" type="ORF">PBPCALNJ_00002</name>
</gene>
<sequence>MPPAPKCVSMFVMGHIGCTLCIVVIIAMMVPELKDRIDRRFVLVGALLPDLIDKPIGHIIFASSIGYGRIFGHTLLFVLILLAMGLFLRDRCRDAAICLSFATFLHLIEDRMWEIPEVLFYPVYGFDFPSRTITYEHWYDYFTTMLVNAYTPSLSYVFVSEMVGICVVSVLCIAFACSLIKDHKLRRHA</sequence>
<dbReference type="EMBL" id="MT631017">
    <property type="protein sequence ID" value="QNO44800.1"/>
    <property type="molecule type" value="Genomic_DNA"/>
</dbReference>
<evidence type="ECO:0000256" key="1">
    <source>
        <dbReference type="SAM" id="Phobius"/>
    </source>
</evidence>
<keyword evidence="1" id="KW-1133">Transmembrane helix</keyword>
<evidence type="ECO:0000313" key="2">
    <source>
        <dbReference type="EMBL" id="QNO44022.1"/>
    </source>
</evidence>
<feature type="transmembrane region" description="Helical" evidence="1">
    <location>
        <begin position="154"/>
        <end position="180"/>
    </location>
</feature>
<reference evidence="4" key="1">
    <citation type="submission" date="2020-06" db="EMBL/GenBank/DDBJ databases">
        <title>Unique genomic features of the anaerobic methanotrophic archaea.</title>
        <authorList>
            <person name="Chadwick G.L."/>
            <person name="Skennerton C.T."/>
            <person name="Laso-Perez R."/>
            <person name="Leu A.O."/>
            <person name="Speth D.R."/>
            <person name="Yu H."/>
            <person name="Morgan-Lang C."/>
            <person name="Hatzenpichler R."/>
            <person name="Goudeau D."/>
            <person name="Malmstrom R."/>
            <person name="Brazelton W.J."/>
            <person name="Woyke T."/>
            <person name="Hallam S.J."/>
            <person name="Tyson G.W."/>
            <person name="Wegener G."/>
            <person name="Boetius A."/>
            <person name="Orphan V."/>
        </authorList>
    </citation>
    <scope>NUCLEOTIDE SEQUENCE</scope>
</reference>
<feature type="transmembrane region" description="Helical" evidence="1">
    <location>
        <begin position="12"/>
        <end position="30"/>
    </location>
</feature>
<dbReference type="Pfam" id="PF04307">
    <property type="entry name" value="YdjM"/>
    <property type="match status" value="1"/>
</dbReference>
<dbReference type="EMBL" id="MT630924">
    <property type="protein sequence ID" value="QNO44159.1"/>
    <property type="molecule type" value="Genomic_DNA"/>
</dbReference>
<dbReference type="EMBL" id="MT630889">
    <property type="protein sequence ID" value="QNO44022.1"/>
    <property type="molecule type" value="Genomic_DNA"/>
</dbReference>
<organism evidence="4">
    <name type="scientific">Candidatus Methanogaster sp. ANME-2c ERB4</name>
    <dbReference type="NCBI Taxonomy" id="2759911"/>
    <lineage>
        <taxon>Archaea</taxon>
        <taxon>Methanobacteriati</taxon>
        <taxon>Methanobacteriota</taxon>
        <taxon>Stenosarchaea group</taxon>
        <taxon>Methanomicrobia</taxon>
        <taxon>Methanosarcinales</taxon>
        <taxon>ANME-2 cluster</taxon>
        <taxon>Candidatus Methanogasteraceae</taxon>
        <taxon>Candidatus Methanogaster</taxon>
    </lineage>
</organism>
<evidence type="ECO:0000313" key="3">
    <source>
        <dbReference type="EMBL" id="QNO44159.1"/>
    </source>
</evidence>
<accession>A0A7G9Y9W6</accession>